<evidence type="ECO:0000313" key="4">
    <source>
        <dbReference type="Proteomes" id="UP000193431"/>
    </source>
</evidence>
<dbReference type="InterPro" id="IPR011990">
    <property type="entry name" value="TPR-like_helical_dom_sf"/>
</dbReference>
<dbReference type="EMBL" id="CP019344">
    <property type="protein sequence ID" value="ARN78411.1"/>
    <property type="molecule type" value="Genomic_DNA"/>
</dbReference>
<keyword evidence="1" id="KW-0175">Coiled coil</keyword>
<dbReference type="STRING" id="331648.BST97_10670"/>
<evidence type="ECO:0000256" key="2">
    <source>
        <dbReference type="SAM" id="SignalP"/>
    </source>
</evidence>
<dbReference type="OrthoDB" id="1522899at2"/>
<keyword evidence="4" id="KW-1185">Reference proteome</keyword>
<dbReference type="Gene3D" id="1.25.40.10">
    <property type="entry name" value="Tetratricopeptide repeat domain"/>
    <property type="match status" value="1"/>
</dbReference>
<organism evidence="3 4">
    <name type="scientific">Nonlabens spongiae</name>
    <dbReference type="NCBI Taxonomy" id="331648"/>
    <lineage>
        <taxon>Bacteria</taxon>
        <taxon>Pseudomonadati</taxon>
        <taxon>Bacteroidota</taxon>
        <taxon>Flavobacteriia</taxon>
        <taxon>Flavobacteriales</taxon>
        <taxon>Flavobacteriaceae</taxon>
        <taxon>Nonlabens</taxon>
    </lineage>
</organism>
<dbReference type="Proteomes" id="UP000193431">
    <property type="component" value="Chromosome"/>
</dbReference>
<evidence type="ECO:0000256" key="1">
    <source>
        <dbReference type="SAM" id="Coils"/>
    </source>
</evidence>
<gene>
    <name evidence="3" type="ORF">BST97_10670</name>
</gene>
<proteinExistence type="predicted"/>
<protein>
    <submittedName>
        <fullName evidence="3">Uncharacterized protein</fullName>
    </submittedName>
</protein>
<sequence length="452" mass="51388">MKFKNSIVLVVAVFSFAFAKAQDDMQCRQMLSIYAENAKAKLYDEAYKQLPQLVENCPKLSAAIYQYGERIYEHRLKKKVGTEKENADGLIKMLDAQITMFPDKVNDAKKTIEKAMAMYKYNIGTHDEVFNILDGVFKNDRENFTDPRGMMTYFKLAEERYNEGKMTLQELFDIYDALTEQIDSLLNERSEVIQKLNEKEAESELTDKEKKEIKNQEINLKNYGIVKGSVNGTLGALADCDKLIPLYDVEFENKKTDKNWLSNVLVRLQKKDCTDDPLYIKSVKALHDINPSAKTAYGLGNIAESTAEKFKYWDQAIELGVDNDLKSAIHYKKGNVYKGQGAYSKAKREYILSNQAKPSFGMPYLKIAEMIAKSGNNCGATPFEKRAINWLAARYARKAAAVDPSIRSTANKYAESYNGTAPNTSEIFMDKKYNQGDTITFNCWVGESVRIP</sequence>
<accession>A0A1W6MLD3</accession>
<feature type="chain" id="PRO_5011964109" evidence="2">
    <location>
        <begin position="22"/>
        <end position="452"/>
    </location>
</feature>
<reference evidence="3 4" key="1">
    <citation type="submission" date="2016-11" db="EMBL/GenBank/DDBJ databases">
        <title>Trade-off between light-utilization and light-protection in marine flavobacteria.</title>
        <authorList>
            <person name="Kumagai Y."/>
        </authorList>
    </citation>
    <scope>NUCLEOTIDE SEQUENCE [LARGE SCALE GENOMIC DNA]</scope>
    <source>
        <strain evidence="3 4">JCM 13191</strain>
    </source>
</reference>
<evidence type="ECO:0000313" key="3">
    <source>
        <dbReference type="EMBL" id="ARN78411.1"/>
    </source>
</evidence>
<dbReference type="AlphaFoldDB" id="A0A1W6MLD3"/>
<feature type="coiled-coil region" evidence="1">
    <location>
        <begin position="168"/>
        <end position="216"/>
    </location>
</feature>
<feature type="signal peptide" evidence="2">
    <location>
        <begin position="1"/>
        <end position="21"/>
    </location>
</feature>
<dbReference type="RefSeq" id="WP_085767215.1">
    <property type="nucleotide sequence ID" value="NZ_CP019344.1"/>
</dbReference>
<keyword evidence="2" id="KW-0732">Signal</keyword>
<name>A0A1W6MLD3_9FLAO</name>